<name>A0ACB8XEI0_9TELE</name>
<feature type="non-terminal residue" evidence="1">
    <location>
        <position position="1"/>
    </location>
</feature>
<reference evidence="1" key="1">
    <citation type="submission" date="2022-04" db="EMBL/GenBank/DDBJ databases">
        <title>Jade perch genome.</title>
        <authorList>
            <person name="Chao B."/>
        </authorList>
    </citation>
    <scope>NUCLEOTIDE SEQUENCE</scope>
    <source>
        <strain evidence="1">CB-2022</strain>
    </source>
</reference>
<dbReference type="EMBL" id="CM041531">
    <property type="protein sequence ID" value="KAI3377947.1"/>
    <property type="molecule type" value="Genomic_DNA"/>
</dbReference>
<comment type="caution">
    <text evidence="1">The sequence shown here is derived from an EMBL/GenBank/DDBJ whole genome shotgun (WGS) entry which is preliminary data.</text>
</comment>
<accession>A0ACB8XEI0</accession>
<evidence type="ECO:0000313" key="2">
    <source>
        <dbReference type="Proteomes" id="UP000831701"/>
    </source>
</evidence>
<protein>
    <submittedName>
        <fullName evidence="1">Uncharacterized protein</fullName>
    </submittedName>
</protein>
<dbReference type="Proteomes" id="UP000831701">
    <property type="component" value="Chromosome 1"/>
</dbReference>
<gene>
    <name evidence="1" type="ORF">L3Q82_009078</name>
</gene>
<organism evidence="1 2">
    <name type="scientific">Scortum barcoo</name>
    <name type="common">barcoo grunter</name>
    <dbReference type="NCBI Taxonomy" id="214431"/>
    <lineage>
        <taxon>Eukaryota</taxon>
        <taxon>Metazoa</taxon>
        <taxon>Chordata</taxon>
        <taxon>Craniata</taxon>
        <taxon>Vertebrata</taxon>
        <taxon>Euteleostomi</taxon>
        <taxon>Actinopterygii</taxon>
        <taxon>Neopterygii</taxon>
        <taxon>Teleostei</taxon>
        <taxon>Neoteleostei</taxon>
        <taxon>Acanthomorphata</taxon>
        <taxon>Eupercaria</taxon>
        <taxon>Centrarchiformes</taxon>
        <taxon>Terapontoidei</taxon>
        <taxon>Terapontidae</taxon>
        <taxon>Scortum</taxon>
    </lineage>
</organism>
<proteinExistence type="predicted"/>
<sequence length="270" mass="29972">NVLNSTIWPDMDPADRDTVSHVLTSQEQKIQAHAHKNQLNAIATGVQQITERQDHFQQEVSAQVNQLNAQLQQISTRLGQLTSLQPTTPAAPPPVSTTPPATYLPRPAHLAPPEKYSRETTSRALFGLRQRSRRVIDYAIEFRTLAADSGWNSPAITGAFINGLNDDIKDQLAIPHETPAEFEDLVNLAIRINTRLRERESERRRATRRSSALQGVPSFRRERVAFVSFGVKSSVPSPPNTERTPSSGQEEPMQLGHAKLDPTKLNANAV</sequence>
<evidence type="ECO:0000313" key="1">
    <source>
        <dbReference type="EMBL" id="KAI3377947.1"/>
    </source>
</evidence>
<keyword evidence="2" id="KW-1185">Reference proteome</keyword>